<dbReference type="Gene3D" id="3.90.550.10">
    <property type="entry name" value="Spore Coat Polysaccharide Biosynthesis Protein SpsA, Chain A"/>
    <property type="match status" value="1"/>
</dbReference>
<reference evidence="2 3" key="1">
    <citation type="submission" date="2015-01" db="EMBL/GenBank/DDBJ databases">
        <title>Erwinia tracheiphila.</title>
        <authorList>
            <person name="Shapiro L.R."/>
        </authorList>
    </citation>
    <scope>NUCLEOTIDE SEQUENCE [LARGE SCALE GENOMIC DNA]</scope>
    <source>
        <strain evidence="2 3">BuffGH</strain>
    </source>
</reference>
<proteinExistence type="predicted"/>
<keyword evidence="1" id="KW-0175">Coiled coil</keyword>
<sequence length="443" mass="51372">MDLKQSIFVSIASYRDAELIPTLHDMIAMSSGLYTINIVICWQDNNDINHFLDNGMTLVEENKHENHNLYILDYLNTQISVLSIHYFLSEGACWARKNCEQLYQGEDYFLQIDSHCRFIKDWDEKMVTLHTQLKEKCESPVLSTYPPGYQPGKESAKETFTSRLVYRNFSSEGILQLSSVGFESSTPIRGSYLAGGFIFSEGSFVIDVPNDPQIFFEGEEISMAARAFTHGYDIWHPHEILLWHFYGRDDHPKIWSDHSDDAKKVGSVDKVWWDRDRKSKEKIKILLKNDEAESDSNALYSLGEKRSLGEYEKIAGVDFRRCCVRPEVVSKERCSYFDDDKEDWRKDLINANKKLITVPKDKISDVFEKISKLHIGVYCNSNNLLERKVLQKEEIKKALNEKNKEEIKIKLNFITSPELKPSVVRISPYLSDQGWGEIMEIAW</sequence>
<keyword evidence="3" id="KW-1185">Reference proteome</keyword>
<keyword evidence="2" id="KW-0808">Transferase</keyword>
<dbReference type="AlphaFoldDB" id="A0A0M2KG28"/>
<dbReference type="STRING" id="65700.SY86_17210"/>
<evidence type="ECO:0000313" key="2">
    <source>
        <dbReference type="EMBL" id="KKF37894.1"/>
    </source>
</evidence>
<dbReference type="Pfam" id="PF11397">
    <property type="entry name" value="GlcNAc"/>
    <property type="match status" value="2"/>
</dbReference>
<dbReference type="GO" id="GO:0016740">
    <property type="term" value="F:transferase activity"/>
    <property type="evidence" value="ECO:0007669"/>
    <property type="project" value="UniProtKB-KW"/>
</dbReference>
<dbReference type="Proteomes" id="UP000033924">
    <property type="component" value="Unassembled WGS sequence"/>
</dbReference>
<evidence type="ECO:0000313" key="3">
    <source>
        <dbReference type="Proteomes" id="UP000033924"/>
    </source>
</evidence>
<dbReference type="PATRIC" id="fig|65700.7.peg.4313"/>
<dbReference type="SUPFAM" id="SSF53448">
    <property type="entry name" value="Nucleotide-diphospho-sugar transferases"/>
    <property type="match status" value="1"/>
</dbReference>
<comment type="caution">
    <text evidence="2">The sequence shown here is derived from an EMBL/GenBank/DDBJ whole genome shotgun (WGS) entry which is preliminary data.</text>
</comment>
<dbReference type="InterPro" id="IPR021067">
    <property type="entry name" value="Glycosyltransferase"/>
</dbReference>
<dbReference type="PANTHER" id="PTHR34496">
    <property type="entry name" value="GLCNAC TRANSFERASE-RELATED"/>
    <property type="match status" value="1"/>
</dbReference>
<accession>A0A0M2KG28</accession>
<evidence type="ECO:0000256" key="1">
    <source>
        <dbReference type="SAM" id="Coils"/>
    </source>
</evidence>
<dbReference type="InterPro" id="IPR029044">
    <property type="entry name" value="Nucleotide-diphossugar_trans"/>
</dbReference>
<dbReference type="EMBL" id="JXNU01000003">
    <property type="protein sequence ID" value="KKF37894.1"/>
    <property type="molecule type" value="Genomic_DNA"/>
</dbReference>
<organism evidence="2 3">
    <name type="scientific">Erwinia tracheiphila</name>
    <dbReference type="NCBI Taxonomy" id="65700"/>
    <lineage>
        <taxon>Bacteria</taxon>
        <taxon>Pseudomonadati</taxon>
        <taxon>Pseudomonadota</taxon>
        <taxon>Gammaproteobacteria</taxon>
        <taxon>Enterobacterales</taxon>
        <taxon>Erwiniaceae</taxon>
        <taxon>Erwinia</taxon>
    </lineage>
</organism>
<feature type="coiled-coil region" evidence="1">
    <location>
        <begin position="381"/>
        <end position="408"/>
    </location>
</feature>
<name>A0A0M2KG28_9GAMM</name>
<protein>
    <submittedName>
        <fullName evidence="2">Glycosyltransferase</fullName>
    </submittedName>
</protein>
<dbReference type="PANTHER" id="PTHR34496:SF10">
    <property type="entry name" value="GLCNAC TRANSFERASE"/>
    <property type="match status" value="1"/>
</dbReference>
<gene>
    <name evidence="2" type="ORF">SY86_17210</name>
</gene>